<accession>A0A9W8A5M0</accession>
<sequence length="150" mass="16272">MDTGSPCNFGISARLHKDRNVYITKANLDHNQECSAPDHIASGMLKVVALDIAKGNDHGTVSAKNISETLRRGNYPLLANSHALQRAVMAVQSEIHPADRISYGLLSAYLNKFAEVNPGSKVAFESDKDMFKLTDQGHPGRTSTVLGSCY</sequence>
<dbReference type="OrthoDB" id="103230at2759"/>
<organism evidence="1 2">
    <name type="scientific">Mycoemilia scoparia</name>
    <dbReference type="NCBI Taxonomy" id="417184"/>
    <lineage>
        <taxon>Eukaryota</taxon>
        <taxon>Fungi</taxon>
        <taxon>Fungi incertae sedis</taxon>
        <taxon>Zoopagomycota</taxon>
        <taxon>Kickxellomycotina</taxon>
        <taxon>Kickxellomycetes</taxon>
        <taxon>Kickxellales</taxon>
        <taxon>Kickxellaceae</taxon>
        <taxon>Mycoemilia</taxon>
    </lineage>
</organism>
<protein>
    <submittedName>
        <fullName evidence="1">Uncharacterized protein</fullName>
    </submittedName>
</protein>
<comment type="caution">
    <text evidence="1">The sequence shown here is derived from an EMBL/GenBank/DDBJ whole genome shotgun (WGS) entry which is preliminary data.</text>
</comment>
<dbReference type="Proteomes" id="UP001150538">
    <property type="component" value="Unassembled WGS sequence"/>
</dbReference>
<dbReference type="EMBL" id="JANBPU010000059">
    <property type="protein sequence ID" value="KAJ1917902.1"/>
    <property type="molecule type" value="Genomic_DNA"/>
</dbReference>
<name>A0A9W8A5M0_9FUNG</name>
<dbReference type="AlphaFoldDB" id="A0A9W8A5M0"/>
<evidence type="ECO:0000313" key="1">
    <source>
        <dbReference type="EMBL" id="KAJ1917902.1"/>
    </source>
</evidence>
<reference evidence="1" key="1">
    <citation type="submission" date="2022-07" db="EMBL/GenBank/DDBJ databases">
        <title>Phylogenomic reconstructions and comparative analyses of Kickxellomycotina fungi.</title>
        <authorList>
            <person name="Reynolds N.K."/>
            <person name="Stajich J.E."/>
            <person name="Barry K."/>
            <person name="Grigoriev I.V."/>
            <person name="Crous P."/>
            <person name="Smith M.E."/>
        </authorList>
    </citation>
    <scope>NUCLEOTIDE SEQUENCE</scope>
    <source>
        <strain evidence="1">NBRC 100468</strain>
    </source>
</reference>
<proteinExistence type="predicted"/>
<keyword evidence="2" id="KW-1185">Reference proteome</keyword>
<gene>
    <name evidence="1" type="ORF">H4219_002946</name>
</gene>
<evidence type="ECO:0000313" key="2">
    <source>
        <dbReference type="Proteomes" id="UP001150538"/>
    </source>
</evidence>